<sequence>MSLSGVMIGASFVVTPSTGHEMNTASDETDQPELNAQLFRGLCSALHSLDQGLVCSSFSNVETMRKAAFHCYYILQPSDNGPMLLRRLAGLEEVLPVPDANRFIDSSVAEEIEISIHTSLGKGGIS</sequence>
<reference evidence="1" key="1">
    <citation type="journal article" date="2023" name="Plant J.">
        <title>Genome sequences and population genomics provide insights into the demographic history, inbreeding, and mutation load of two 'living fossil' tree species of Dipteronia.</title>
        <authorList>
            <person name="Feng Y."/>
            <person name="Comes H.P."/>
            <person name="Chen J."/>
            <person name="Zhu S."/>
            <person name="Lu R."/>
            <person name="Zhang X."/>
            <person name="Li P."/>
            <person name="Qiu J."/>
            <person name="Olsen K.M."/>
            <person name="Qiu Y."/>
        </authorList>
    </citation>
    <scope>NUCLEOTIDE SEQUENCE</scope>
    <source>
        <strain evidence="1">NBL</strain>
    </source>
</reference>
<name>A0AAE0A5H6_9ROSI</name>
<organism evidence="1 2">
    <name type="scientific">Dipteronia sinensis</name>
    <dbReference type="NCBI Taxonomy" id="43782"/>
    <lineage>
        <taxon>Eukaryota</taxon>
        <taxon>Viridiplantae</taxon>
        <taxon>Streptophyta</taxon>
        <taxon>Embryophyta</taxon>
        <taxon>Tracheophyta</taxon>
        <taxon>Spermatophyta</taxon>
        <taxon>Magnoliopsida</taxon>
        <taxon>eudicotyledons</taxon>
        <taxon>Gunneridae</taxon>
        <taxon>Pentapetalae</taxon>
        <taxon>rosids</taxon>
        <taxon>malvids</taxon>
        <taxon>Sapindales</taxon>
        <taxon>Sapindaceae</taxon>
        <taxon>Hippocastanoideae</taxon>
        <taxon>Acereae</taxon>
        <taxon>Dipteronia</taxon>
    </lineage>
</organism>
<protein>
    <submittedName>
        <fullName evidence="1">Uncharacterized protein</fullName>
    </submittedName>
</protein>
<evidence type="ECO:0000313" key="1">
    <source>
        <dbReference type="EMBL" id="KAK3204396.1"/>
    </source>
</evidence>
<accession>A0AAE0A5H6</accession>
<dbReference type="PANTHER" id="PTHR38390">
    <property type="entry name" value="OS01G0103900 PROTEIN"/>
    <property type="match status" value="1"/>
</dbReference>
<evidence type="ECO:0000313" key="2">
    <source>
        <dbReference type="Proteomes" id="UP001281410"/>
    </source>
</evidence>
<gene>
    <name evidence="1" type="ORF">Dsin_018442</name>
</gene>
<keyword evidence="2" id="KW-1185">Reference proteome</keyword>
<dbReference type="AlphaFoldDB" id="A0AAE0A5H6"/>
<dbReference type="Proteomes" id="UP001281410">
    <property type="component" value="Unassembled WGS sequence"/>
</dbReference>
<comment type="caution">
    <text evidence="1">The sequence shown here is derived from an EMBL/GenBank/DDBJ whole genome shotgun (WGS) entry which is preliminary data.</text>
</comment>
<proteinExistence type="predicted"/>
<dbReference type="EMBL" id="JANJYJ010000006">
    <property type="protein sequence ID" value="KAK3204396.1"/>
    <property type="molecule type" value="Genomic_DNA"/>
</dbReference>
<dbReference type="PANTHER" id="PTHR38390:SF2">
    <property type="entry name" value="OS01G0103900 PROTEIN"/>
    <property type="match status" value="1"/>
</dbReference>